<protein>
    <submittedName>
        <fullName evidence="2">Pimeloyl-ACP methyl ester carboxylesterase</fullName>
    </submittedName>
</protein>
<keyword evidence="3" id="KW-1185">Reference proteome</keyword>
<dbReference type="RefSeq" id="WP_259055094.1">
    <property type="nucleotide sequence ID" value="NZ_JANUCT010000008.1"/>
</dbReference>
<dbReference type="SUPFAM" id="SSF53474">
    <property type="entry name" value="alpha/beta-Hydrolases"/>
    <property type="match status" value="1"/>
</dbReference>
<accession>A0AAE3HMS4</accession>
<evidence type="ECO:0000313" key="3">
    <source>
        <dbReference type="Proteomes" id="UP001204445"/>
    </source>
</evidence>
<gene>
    <name evidence="2" type="ORF">J2T55_001398</name>
</gene>
<dbReference type="InterPro" id="IPR029058">
    <property type="entry name" value="AB_hydrolase_fold"/>
</dbReference>
<dbReference type="InterPro" id="IPR000073">
    <property type="entry name" value="AB_hydrolase_1"/>
</dbReference>
<dbReference type="Gene3D" id="3.40.50.1820">
    <property type="entry name" value="alpha/beta hydrolase"/>
    <property type="match status" value="1"/>
</dbReference>
<dbReference type="Pfam" id="PF12697">
    <property type="entry name" value="Abhydrolase_6"/>
    <property type="match status" value="1"/>
</dbReference>
<feature type="domain" description="AB hydrolase-1" evidence="1">
    <location>
        <begin position="2"/>
        <end position="146"/>
    </location>
</feature>
<comment type="caution">
    <text evidence="2">The sequence shown here is derived from an EMBL/GenBank/DDBJ whole genome shotgun (WGS) entry which is preliminary data.</text>
</comment>
<evidence type="ECO:0000313" key="2">
    <source>
        <dbReference type="EMBL" id="MCS3903377.1"/>
    </source>
</evidence>
<sequence length="445" mass="49627">MLVIIHGWSDGSDSFKPLVRRLVAAGIAQEGIEQIHLGDYLSLDDQVTFDDVATALERAWTQHNLPRGPRSVDVVVHSTGALVIRDWLTRYFEPGTAPVHRLLMLAPANFGSPLAHTGRSLIGRATKGWHGSRLFETGTHILKGLELASPYSAALAGRDRFCTESWYGPGRMLCTVLVGNTGYSGIAAIANRPGSDGTVRVSTANLNCARLDVDFASDPKQPDYRLTDCNGLTAFGIMDGEDHSSVACKGGGPRSNATLQTIFEALRVDDDDFKGWCDKLAGQTRQLMDKRNRRGSQPYYHGYQNTVVHVQDQYGNPVPDYLIELFANDDKGRRNRRLTRQLQEGIIVNVHAYSDDAARRSMLINCRQLRALLDRDDDRLNISITASPDINNHDVGFGTYSDKDIGFLSLQREQRDALFQDNRTLLLSITLRREQTDKLFRLHPY</sequence>
<name>A0AAE3HMS4_9GAMM</name>
<organism evidence="2 3">
    <name type="scientific">Methylohalomonas lacus</name>
    <dbReference type="NCBI Taxonomy" id="398773"/>
    <lineage>
        <taxon>Bacteria</taxon>
        <taxon>Pseudomonadati</taxon>
        <taxon>Pseudomonadota</taxon>
        <taxon>Gammaproteobacteria</taxon>
        <taxon>Methylohalomonadales</taxon>
        <taxon>Methylohalomonadaceae</taxon>
        <taxon>Methylohalomonas</taxon>
    </lineage>
</organism>
<reference evidence="2" key="1">
    <citation type="submission" date="2022-08" db="EMBL/GenBank/DDBJ databases">
        <title>Genomic Encyclopedia of Type Strains, Phase III (KMG-III): the genomes of soil and plant-associated and newly described type strains.</title>
        <authorList>
            <person name="Whitman W."/>
        </authorList>
    </citation>
    <scope>NUCLEOTIDE SEQUENCE</scope>
    <source>
        <strain evidence="2">HMT 1</strain>
    </source>
</reference>
<evidence type="ECO:0000259" key="1">
    <source>
        <dbReference type="Pfam" id="PF12697"/>
    </source>
</evidence>
<dbReference type="AlphaFoldDB" id="A0AAE3HMS4"/>
<dbReference type="Proteomes" id="UP001204445">
    <property type="component" value="Unassembled WGS sequence"/>
</dbReference>
<dbReference type="EMBL" id="JANUCT010000008">
    <property type="protein sequence ID" value="MCS3903377.1"/>
    <property type="molecule type" value="Genomic_DNA"/>
</dbReference>
<proteinExistence type="predicted"/>